<dbReference type="RefSeq" id="WP_179692749.1">
    <property type="nucleotide sequence ID" value="NZ_JACCAT010000001.1"/>
</dbReference>
<gene>
    <name evidence="2" type="ORF">GGI52_001281</name>
</gene>
<dbReference type="EMBL" id="JACCAT010000001">
    <property type="protein sequence ID" value="NYH08238.1"/>
    <property type="molecule type" value="Genomic_DNA"/>
</dbReference>
<proteinExistence type="predicted"/>
<dbReference type="AlphaFoldDB" id="A0A7Z0AT30"/>
<feature type="transmembrane region" description="Helical" evidence="1">
    <location>
        <begin position="6"/>
        <end position="31"/>
    </location>
</feature>
<keyword evidence="1" id="KW-0472">Membrane</keyword>
<keyword evidence="1" id="KW-1133">Transmembrane helix</keyword>
<accession>A0A7Z0AT30</accession>
<evidence type="ECO:0000313" key="3">
    <source>
        <dbReference type="Proteomes" id="UP000553035"/>
    </source>
</evidence>
<reference evidence="2 3" key="1">
    <citation type="submission" date="2020-07" db="EMBL/GenBank/DDBJ databases">
        <title>Exploring microbial biodiversity for novel pathways involved in the catabolism of aromatic compounds derived from lignin.</title>
        <authorList>
            <person name="Elkins J."/>
        </authorList>
    </citation>
    <scope>NUCLEOTIDE SEQUENCE [LARGE SCALE GENOMIC DNA]</scope>
    <source>
        <strain evidence="2 3">VanB</strain>
    </source>
</reference>
<sequence length="183" mass="20441">MSWEEILKLVGAAIFSLGGGGILVFALSSWLGKVWAGRILANETHQLTMELEKAKRALDVIKENTLRFQNDKILIYRAVIEIVARLLSALDSHGEGRLIATEAGARFDEFNEQRMKVYGYLAMLAPQSVMDAQDNLIDHLLKISHGTVVYEWSEVREKALALLNAVREDIGISKDPITYNGEL</sequence>
<comment type="caution">
    <text evidence="2">The sequence shown here is derived from an EMBL/GenBank/DDBJ whole genome shotgun (WGS) entry which is preliminary data.</text>
</comment>
<keyword evidence="1" id="KW-0812">Transmembrane</keyword>
<name>A0A7Z0AT30_9PSED</name>
<protein>
    <submittedName>
        <fullName evidence="2">Uncharacterized protein</fullName>
    </submittedName>
</protein>
<organism evidence="2 3">
    <name type="scientific">Pseudomonas moraviensis</name>
    <dbReference type="NCBI Taxonomy" id="321662"/>
    <lineage>
        <taxon>Bacteria</taxon>
        <taxon>Pseudomonadati</taxon>
        <taxon>Pseudomonadota</taxon>
        <taxon>Gammaproteobacteria</taxon>
        <taxon>Pseudomonadales</taxon>
        <taxon>Pseudomonadaceae</taxon>
        <taxon>Pseudomonas</taxon>
    </lineage>
</organism>
<evidence type="ECO:0000313" key="2">
    <source>
        <dbReference type="EMBL" id="NYH08238.1"/>
    </source>
</evidence>
<evidence type="ECO:0000256" key="1">
    <source>
        <dbReference type="SAM" id="Phobius"/>
    </source>
</evidence>
<dbReference type="Proteomes" id="UP000553035">
    <property type="component" value="Unassembled WGS sequence"/>
</dbReference>